<gene>
    <name evidence="1" type="ORF">ABIC98_004099</name>
</gene>
<proteinExistence type="predicted"/>
<reference evidence="1" key="1">
    <citation type="submission" date="2024-06" db="EMBL/GenBank/DDBJ databases">
        <title>Genomic Encyclopedia of Type Strains, Phase IV (KMG-IV): sequencing the most valuable type-strain genomes for metagenomic binning, comparative biology and taxonomic classification.</title>
        <authorList>
            <person name="Goeker M."/>
        </authorList>
    </citation>
    <scope>NUCLEOTIDE SEQUENCE</scope>
    <source>
        <strain evidence="1">SJCon</strain>
    </source>
</reference>
<dbReference type="EMBL" id="JBEPNJ010000033">
    <property type="protein sequence ID" value="MET3774423.1"/>
    <property type="molecule type" value="Genomic_DNA"/>
</dbReference>
<sequence length="551" mass="59001">MNFAPSTYDFVVLGTGAAGLIAALSAADHGASVLVLEKGDKIGGSTALSSGVAWIPANKYAAAAGFPDSQEMALDYLASLSHDLVRPEMAEAFVHSGPEMIDWLEDRTPLRLKLVPGFPDYHPEHPGGKPEGGRSVEPELFSFGELGEWADRVVGHPRHMLITETAIGGGTGFLEDDVDQKRRTEKIEGLGRAMVGALLKGCLDKGVGVRTHTRATDLVLEDGKVRGVICETVAGTETINARGGVIIATGGFERDTDLVKAFLRGPVEHLTGVPTNTGDGLRMSMRIGAMLGAMREAWWVPVVAIPDETHPEGKRGHLVEFERTMPRSIMVNRYGVRFTNEAASDNDLGGPFHHLDTHFNWVNNPCWLIFDQEYVTQYGGFGIPAGREMPGWVTRADSIEALASELDIPAAAFQETVAKWNAAVQGGRDEEFGRGDSAHDVWFGDRTHYPTRQATLGPIDQGPYYAVQVHISTLGTTGGPQTTANCEVIDVHGDVIPGLWAAGNAMASPTRMIYGGAGGSLGPALVFGYRAGRHAASTRASTAATTEQEHR</sequence>
<comment type="caution">
    <text evidence="1">The sequence shown here is derived from an EMBL/GenBank/DDBJ whole genome shotgun (WGS) entry which is preliminary data.</text>
</comment>
<protein>
    <submittedName>
        <fullName evidence="1">Succinate dehydrogenase/fumarate reductase flavoprotein subunit</fullName>
    </submittedName>
</protein>
<organism evidence="1 2">
    <name type="scientific">Arthrobacter nitrophenolicus</name>
    <dbReference type="NCBI Taxonomy" id="683150"/>
    <lineage>
        <taxon>Bacteria</taxon>
        <taxon>Bacillati</taxon>
        <taxon>Actinomycetota</taxon>
        <taxon>Actinomycetes</taxon>
        <taxon>Micrococcales</taxon>
        <taxon>Micrococcaceae</taxon>
        <taxon>Arthrobacter</taxon>
    </lineage>
</organism>
<name>A0ACC6TKX0_9MICC</name>
<evidence type="ECO:0000313" key="2">
    <source>
        <dbReference type="Proteomes" id="UP001549207"/>
    </source>
</evidence>
<evidence type="ECO:0000313" key="1">
    <source>
        <dbReference type="EMBL" id="MET3774423.1"/>
    </source>
</evidence>
<keyword evidence="2" id="KW-1185">Reference proteome</keyword>
<dbReference type="Proteomes" id="UP001549207">
    <property type="component" value="Unassembled WGS sequence"/>
</dbReference>
<accession>A0ACC6TKX0</accession>